<reference evidence="1" key="1">
    <citation type="journal article" date="2022" name="Plant J.">
        <title>Strategies of tolerance reflected in two North American maple genomes.</title>
        <authorList>
            <person name="McEvoy S.L."/>
            <person name="Sezen U.U."/>
            <person name="Trouern-Trend A."/>
            <person name="McMahon S.M."/>
            <person name="Schaberg P.G."/>
            <person name="Yang J."/>
            <person name="Wegrzyn J.L."/>
            <person name="Swenson N.G."/>
        </authorList>
    </citation>
    <scope>NUCLEOTIDE SEQUENCE</scope>
    <source>
        <strain evidence="1">91603</strain>
    </source>
</reference>
<protein>
    <submittedName>
        <fullName evidence="1">Uncharacterized protein</fullName>
    </submittedName>
</protein>
<accession>A0AAD5J3S8</accession>
<dbReference type="EMBL" id="JAJSOW010000100">
    <property type="protein sequence ID" value="KAI9184992.1"/>
    <property type="molecule type" value="Genomic_DNA"/>
</dbReference>
<dbReference type="AlphaFoldDB" id="A0AAD5J3S8"/>
<gene>
    <name evidence="1" type="ORF">LWI28_003173</name>
</gene>
<comment type="caution">
    <text evidence="1">The sequence shown here is derived from an EMBL/GenBank/DDBJ whole genome shotgun (WGS) entry which is preliminary data.</text>
</comment>
<sequence>MSCGWEEYDRKTRIWPINSLAFFDFGPIQITCSKPNTRKPGSEDLHRLRFLLYPKFQYLSLSLAKVTENRIAIKSKLI</sequence>
<evidence type="ECO:0000313" key="1">
    <source>
        <dbReference type="EMBL" id="KAI9184992.1"/>
    </source>
</evidence>
<dbReference type="Proteomes" id="UP001064489">
    <property type="component" value="Chromosome 3"/>
</dbReference>
<reference evidence="1" key="2">
    <citation type="submission" date="2023-02" db="EMBL/GenBank/DDBJ databases">
        <authorList>
            <person name="Swenson N.G."/>
            <person name="Wegrzyn J.L."/>
            <person name="Mcevoy S.L."/>
        </authorList>
    </citation>
    <scope>NUCLEOTIDE SEQUENCE</scope>
    <source>
        <strain evidence="1">91603</strain>
        <tissue evidence="1">Leaf</tissue>
    </source>
</reference>
<organism evidence="1 2">
    <name type="scientific">Acer negundo</name>
    <name type="common">Box elder</name>
    <dbReference type="NCBI Taxonomy" id="4023"/>
    <lineage>
        <taxon>Eukaryota</taxon>
        <taxon>Viridiplantae</taxon>
        <taxon>Streptophyta</taxon>
        <taxon>Embryophyta</taxon>
        <taxon>Tracheophyta</taxon>
        <taxon>Spermatophyta</taxon>
        <taxon>Magnoliopsida</taxon>
        <taxon>eudicotyledons</taxon>
        <taxon>Gunneridae</taxon>
        <taxon>Pentapetalae</taxon>
        <taxon>rosids</taxon>
        <taxon>malvids</taxon>
        <taxon>Sapindales</taxon>
        <taxon>Sapindaceae</taxon>
        <taxon>Hippocastanoideae</taxon>
        <taxon>Acereae</taxon>
        <taxon>Acer</taxon>
    </lineage>
</organism>
<keyword evidence="2" id="KW-1185">Reference proteome</keyword>
<evidence type="ECO:0000313" key="2">
    <source>
        <dbReference type="Proteomes" id="UP001064489"/>
    </source>
</evidence>
<name>A0AAD5J3S8_ACENE</name>
<proteinExistence type="predicted"/>